<keyword evidence="4" id="KW-1185">Reference proteome</keyword>
<evidence type="ECO:0000256" key="2">
    <source>
        <dbReference type="SAM" id="SignalP"/>
    </source>
</evidence>
<feature type="region of interest" description="Disordered" evidence="1">
    <location>
        <begin position="44"/>
        <end position="84"/>
    </location>
</feature>
<sequence length="98" mass="10702">MKKTVILAALCAVGMDVATLAPVMADTCDGVTDHAECEMRLKAHETGRATREKAHEAGEKTDQATGDVKNWGDRTGKKLDKWGHETKGDMSQFFTGHR</sequence>
<feature type="signal peptide" evidence="2">
    <location>
        <begin position="1"/>
        <end position="25"/>
    </location>
</feature>
<dbReference type="RefSeq" id="WP_116702551.1">
    <property type="nucleotide sequence ID" value="NZ_QUWV01000045.1"/>
</dbReference>
<dbReference type="OrthoDB" id="7282775at2"/>
<reference evidence="3 4" key="1">
    <citation type="submission" date="2018-08" db="EMBL/GenBank/DDBJ databases">
        <title>Komagataeibacter sp. AV 382.</title>
        <authorList>
            <person name="Skraban J."/>
            <person name="Trcek J."/>
        </authorList>
    </citation>
    <scope>NUCLEOTIDE SEQUENCE [LARGE SCALE GENOMIC DNA]</scope>
    <source>
        <strain evidence="3 4">AV 382</strain>
    </source>
</reference>
<feature type="compositionally biased region" description="Basic and acidic residues" evidence="1">
    <location>
        <begin position="70"/>
        <end position="84"/>
    </location>
</feature>
<dbReference type="AlphaFoldDB" id="A0A371Z200"/>
<dbReference type="EMBL" id="QUWV01000045">
    <property type="protein sequence ID" value="RFD20419.1"/>
    <property type="molecule type" value="Genomic_DNA"/>
</dbReference>
<accession>A0A371Z200</accession>
<keyword evidence="2" id="KW-0732">Signal</keyword>
<gene>
    <name evidence="3" type="ORF">DY926_06050</name>
</gene>
<evidence type="ECO:0000313" key="3">
    <source>
        <dbReference type="EMBL" id="RFD20419.1"/>
    </source>
</evidence>
<comment type="caution">
    <text evidence="3">The sequence shown here is derived from an EMBL/GenBank/DDBJ whole genome shotgun (WGS) entry which is preliminary data.</text>
</comment>
<proteinExistence type="predicted"/>
<evidence type="ECO:0000313" key="4">
    <source>
        <dbReference type="Proteomes" id="UP000262371"/>
    </source>
</evidence>
<name>A0A371Z200_9PROT</name>
<evidence type="ECO:0000256" key="1">
    <source>
        <dbReference type="SAM" id="MobiDB-lite"/>
    </source>
</evidence>
<organism evidence="3 4">
    <name type="scientific">Komagataeibacter melaceti</name>
    <dbReference type="NCBI Taxonomy" id="2766577"/>
    <lineage>
        <taxon>Bacteria</taxon>
        <taxon>Pseudomonadati</taxon>
        <taxon>Pseudomonadota</taxon>
        <taxon>Alphaproteobacteria</taxon>
        <taxon>Acetobacterales</taxon>
        <taxon>Acetobacteraceae</taxon>
        <taxon>Komagataeibacter</taxon>
    </lineage>
</organism>
<dbReference type="Proteomes" id="UP000262371">
    <property type="component" value="Unassembled WGS sequence"/>
</dbReference>
<feature type="chain" id="PRO_5016753316" description="CsbD family protein" evidence="2">
    <location>
        <begin position="26"/>
        <end position="98"/>
    </location>
</feature>
<evidence type="ECO:0008006" key="5">
    <source>
        <dbReference type="Google" id="ProtNLM"/>
    </source>
</evidence>
<feature type="compositionally biased region" description="Basic and acidic residues" evidence="1">
    <location>
        <begin position="44"/>
        <end position="62"/>
    </location>
</feature>
<protein>
    <recommendedName>
        <fullName evidence="5">CsbD family protein</fullName>
    </recommendedName>
</protein>